<feature type="compositionally biased region" description="Polar residues" evidence="1">
    <location>
        <begin position="102"/>
        <end position="128"/>
    </location>
</feature>
<keyword evidence="3" id="KW-1185">Reference proteome</keyword>
<feature type="compositionally biased region" description="Low complexity" evidence="1">
    <location>
        <begin position="85"/>
        <end position="97"/>
    </location>
</feature>
<dbReference type="Gene3D" id="2.30.29.30">
    <property type="entry name" value="Pleckstrin-homology domain (PH domain)/Phosphotyrosine-binding domain (PTB)"/>
    <property type="match status" value="1"/>
</dbReference>
<protein>
    <submittedName>
        <fullName evidence="4">PH domain-containing protein</fullName>
    </submittedName>
</protein>
<gene>
    <name evidence="2" type="ORF">GPUH_LOCUS23041</name>
</gene>
<evidence type="ECO:0000313" key="2">
    <source>
        <dbReference type="EMBL" id="VDN40893.1"/>
    </source>
</evidence>
<reference evidence="4" key="1">
    <citation type="submission" date="2016-06" db="UniProtKB">
        <authorList>
            <consortium name="WormBaseParasite"/>
        </authorList>
    </citation>
    <scope>IDENTIFICATION</scope>
</reference>
<dbReference type="Proteomes" id="UP000271098">
    <property type="component" value="Unassembled WGS sequence"/>
</dbReference>
<evidence type="ECO:0000313" key="4">
    <source>
        <dbReference type="WBParaSite" id="GPUH_0002307001-mRNA-1"/>
    </source>
</evidence>
<feature type="region of interest" description="Disordered" evidence="1">
    <location>
        <begin position="58"/>
        <end position="142"/>
    </location>
</feature>
<dbReference type="InterPro" id="IPR011993">
    <property type="entry name" value="PH-like_dom_sf"/>
</dbReference>
<evidence type="ECO:0000313" key="3">
    <source>
        <dbReference type="Proteomes" id="UP000271098"/>
    </source>
</evidence>
<dbReference type="EMBL" id="UYRT01096648">
    <property type="protein sequence ID" value="VDN40893.1"/>
    <property type="molecule type" value="Genomic_DNA"/>
</dbReference>
<proteinExistence type="predicted"/>
<accession>A0A183EQ01</accession>
<dbReference type="AlphaFoldDB" id="A0A183EQ01"/>
<dbReference type="OrthoDB" id="5860188at2759"/>
<dbReference type="WBParaSite" id="GPUH_0002307001-mRNA-1">
    <property type="protein sequence ID" value="GPUH_0002307001-mRNA-1"/>
    <property type="gene ID" value="GPUH_0002307001"/>
</dbReference>
<reference evidence="2 3" key="2">
    <citation type="submission" date="2018-11" db="EMBL/GenBank/DDBJ databases">
        <authorList>
            <consortium name="Pathogen Informatics"/>
        </authorList>
    </citation>
    <scope>NUCLEOTIDE SEQUENCE [LARGE SCALE GENOMIC DNA]</scope>
</reference>
<name>A0A183EQ01_9BILA</name>
<evidence type="ECO:0000256" key="1">
    <source>
        <dbReference type="SAM" id="MobiDB-lite"/>
    </source>
</evidence>
<organism evidence="4">
    <name type="scientific">Gongylonema pulchrum</name>
    <dbReference type="NCBI Taxonomy" id="637853"/>
    <lineage>
        <taxon>Eukaryota</taxon>
        <taxon>Metazoa</taxon>
        <taxon>Ecdysozoa</taxon>
        <taxon>Nematoda</taxon>
        <taxon>Chromadorea</taxon>
        <taxon>Rhabditida</taxon>
        <taxon>Spirurina</taxon>
        <taxon>Spiruromorpha</taxon>
        <taxon>Spiruroidea</taxon>
        <taxon>Gongylonematidae</taxon>
        <taxon>Gongylonema</taxon>
    </lineage>
</organism>
<sequence length="177" mass="19778">TCSLGFSETSKTSPVRFEIWDETKSEAYVVHPVDETARIRWIQQLYRIVGARVTDRDRLNHHQQQQQQHRPARPQSWASTISNESTRSSTDTATDSSVMDGNGNNNNQIGECCSSLSSGSPTFVPVSTSEDDPDNNVNPTDPVMQTRSFSCPENLMIYYNVSAAVMVFQLWLLAVSS</sequence>